<dbReference type="AlphaFoldDB" id="A0A1B7HRH4"/>
<evidence type="ECO:0000256" key="1">
    <source>
        <dbReference type="SAM" id="Coils"/>
    </source>
</evidence>
<comment type="caution">
    <text evidence="2">The sequence shown here is derived from an EMBL/GenBank/DDBJ whole genome shotgun (WGS) entry which is preliminary data.</text>
</comment>
<evidence type="ECO:0000313" key="3">
    <source>
        <dbReference type="Proteomes" id="UP000078504"/>
    </source>
</evidence>
<dbReference type="PATRIC" id="fig|1354253.4.peg.3771"/>
<gene>
    <name evidence="2" type="ORF">M977_03696</name>
</gene>
<dbReference type="Proteomes" id="UP000078504">
    <property type="component" value="Unassembled WGS sequence"/>
</dbReference>
<evidence type="ECO:0000313" key="2">
    <source>
        <dbReference type="EMBL" id="OAT18175.1"/>
    </source>
</evidence>
<accession>A0A1B7HRH4</accession>
<organism evidence="2 3">
    <name type="scientific">Buttiauxella gaviniae ATCC 51604</name>
    <dbReference type="NCBI Taxonomy" id="1354253"/>
    <lineage>
        <taxon>Bacteria</taxon>
        <taxon>Pseudomonadati</taxon>
        <taxon>Pseudomonadota</taxon>
        <taxon>Gammaproteobacteria</taxon>
        <taxon>Enterobacterales</taxon>
        <taxon>Enterobacteriaceae</taxon>
        <taxon>Buttiauxella</taxon>
    </lineage>
</organism>
<proteinExistence type="predicted"/>
<reference evidence="2 3" key="1">
    <citation type="submission" date="2016-04" db="EMBL/GenBank/DDBJ databases">
        <title>ATOL: Assembling a taxonomically balanced genome-scale reconstruction of the evolutionary history of the Enterobacteriaceae.</title>
        <authorList>
            <person name="Plunkett G.III."/>
            <person name="Neeno-Eckwall E.C."/>
            <person name="Glasner J.D."/>
            <person name="Perna N.T."/>
        </authorList>
    </citation>
    <scope>NUCLEOTIDE SEQUENCE [LARGE SCALE GENOMIC DNA]</scope>
    <source>
        <strain evidence="2 3">ATCC 51604</strain>
    </source>
</reference>
<protein>
    <submittedName>
        <fullName evidence="2">Uncharacterized protein</fullName>
    </submittedName>
</protein>
<name>A0A1B7HRH4_9ENTR</name>
<dbReference type="EMBL" id="LXEP01000032">
    <property type="protein sequence ID" value="OAT18175.1"/>
    <property type="molecule type" value="Genomic_DNA"/>
</dbReference>
<feature type="coiled-coil region" evidence="1">
    <location>
        <begin position="59"/>
        <end position="117"/>
    </location>
</feature>
<keyword evidence="1" id="KW-0175">Coiled coil</keyword>
<sequence>MNFESKQLFSRFIDVRAQDVPAYIQKLDVAEKNAHQKASEATIQYEPCFNKFKELHSSLVQINNLIKDEEESINQLEMLAVNSHADVSAIIEAMDRKEKHESKLKTLSIARDNLEDEIVIFKAASYRTYSEYVNAIRHYKTARTENTTGKFIFAIREVIDRSIIECENSQDGITEVVHLSAFDYIKNITPSNGIYNPIAMNLAACYGYKNQTEKTLNYEFNDYLGKYYTDFPGSEYESSILISAERVINKRKG</sequence>
<dbReference type="RefSeq" id="WP_064517851.1">
    <property type="nucleotide sequence ID" value="NZ_LXEP01000032.1"/>
</dbReference>